<dbReference type="InterPro" id="IPR005119">
    <property type="entry name" value="LysR_subst-bd"/>
</dbReference>
<dbReference type="Gene3D" id="3.40.190.290">
    <property type="match status" value="1"/>
</dbReference>
<feature type="domain" description="HTH lysR-type" evidence="5">
    <location>
        <begin position="3"/>
        <end position="60"/>
    </location>
</feature>
<dbReference type="GO" id="GO:0043565">
    <property type="term" value="F:sequence-specific DNA binding"/>
    <property type="evidence" value="ECO:0007669"/>
    <property type="project" value="TreeGrafter"/>
</dbReference>
<keyword evidence="4" id="KW-0804">Transcription</keyword>
<dbReference type="RefSeq" id="WP_133602111.1">
    <property type="nucleotide sequence ID" value="NZ_JAUFPJ010000001.1"/>
</dbReference>
<evidence type="ECO:0000256" key="2">
    <source>
        <dbReference type="ARBA" id="ARBA00023015"/>
    </source>
</evidence>
<evidence type="ECO:0000256" key="4">
    <source>
        <dbReference type="ARBA" id="ARBA00023163"/>
    </source>
</evidence>
<proteinExistence type="inferred from homology"/>
<dbReference type="Gene3D" id="1.10.10.10">
    <property type="entry name" value="Winged helix-like DNA-binding domain superfamily/Winged helix DNA-binding domain"/>
    <property type="match status" value="1"/>
</dbReference>
<comment type="caution">
    <text evidence="6">The sequence shown here is derived from an EMBL/GenBank/DDBJ whole genome shotgun (WGS) entry which is preliminary data.</text>
</comment>
<comment type="similarity">
    <text evidence="1">Belongs to the LysR transcriptional regulatory family.</text>
</comment>
<evidence type="ECO:0000256" key="1">
    <source>
        <dbReference type="ARBA" id="ARBA00009437"/>
    </source>
</evidence>
<dbReference type="CDD" id="cd08422">
    <property type="entry name" value="PBP2_CrgA_like"/>
    <property type="match status" value="1"/>
</dbReference>
<evidence type="ECO:0000313" key="6">
    <source>
        <dbReference type="EMBL" id="TDP13213.1"/>
    </source>
</evidence>
<dbReference type="EMBL" id="SNXE01000001">
    <property type="protein sequence ID" value="TDP13213.1"/>
    <property type="molecule type" value="Genomic_DNA"/>
</dbReference>
<dbReference type="PROSITE" id="PS50931">
    <property type="entry name" value="HTH_LYSR"/>
    <property type="match status" value="1"/>
</dbReference>
<dbReference type="SUPFAM" id="SSF46785">
    <property type="entry name" value="Winged helix' DNA-binding domain"/>
    <property type="match status" value="1"/>
</dbReference>
<dbReference type="PANTHER" id="PTHR30537:SF5">
    <property type="entry name" value="HTH-TYPE TRANSCRIPTIONAL ACTIVATOR TTDR-RELATED"/>
    <property type="match status" value="1"/>
</dbReference>
<organism evidence="6 7">
    <name type="scientific">Roseateles asaccharophilus</name>
    <dbReference type="NCBI Taxonomy" id="582607"/>
    <lineage>
        <taxon>Bacteria</taxon>
        <taxon>Pseudomonadati</taxon>
        <taxon>Pseudomonadota</taxon>
        <taxon>Betaproteobacteria</taxon>
        <taxon>Burkholderiales</taxon>
        <taxon>Sphaerotilaceae</taxon>
        <taxon>Roseateles</taxon>
    </lineage>
</organism>
<dbReference type="PANTHER" id="PTHR30537">
    <property type="entry name" value="HTH-TYPE TRANSCRIPTIONAL REGULATOR"/>
    <property type="match status" value="1"/>
</dbReference>
<evidence type="ECO:0000259" key="5">
    <source>
        <dbReference type="PROSITE" id="PS50931"/>
    </source>
</evidence>
<sequence>MEPSLSDIALFVEVVNTRSFSRAAERLDLPASTLSRRIAKLETAIGSRLLNRTTRRVELTEMGSAYYARCSPLVEEARQAHADLAVLQDRVSGVLRLSCTPEFASLYLPEPLLAFTRRHAEVGVELDLSARYADLFSEQLDAAIRLGPTTEASLVTRRLGQLSRALYASPDYLNGKPRPQKPQDLADHVLIGLRRSASQPQWHLQRREPEVSSLSVPVQARFVAGSMGMQRELVLRGAGIAALDELLVAPDVAAGRLLPVLPAWRLRPVPVYLVTVSRLMPARLRQFLPLLEAQLRGEPLPT</sequence>
<dbReference type="OrthoDB" id="116299at2"/>
<dbReference type="AlphaFoldDB" id="A0A4R6NB84"/>
<reference evidence="6 7" key="1">
    <citation type="submission" date="2019-03" db="EMBL/GenBank/DDBJ databases">
        <title>Genomic Encyclopedia of Type Strains, Phase IV (KMG-IV): sequencing the most valuable type-strain genomes for metagenomic binning, comparative biology and taxonomic classification.</title>
        <authorList>
            <person name="Goeker M."/>
        </authorList>
    </citation>
    <scope>NUCLEOTIDE SEQUENCE [LARGE SCALE GENOMIC DNA]</scope>
    <source>
        <strain evidence="6 7">DSM 25082</strain>
    </source>
</reference>
<dbReference type="InterPro" id="IPR036390">
    <property type="entry name" value="WH_DNA-bd_sf"/>
</dbReference>
<name>A0A4R6NB84_9BURK</name>
<dbReference type="InterPro" id="IPR036388">
    <property type="entry name" value="WH-like_DNA-bd_sf"/>
</dbReference>
<dbReference type="Pfam" id="PF00126">
    <property type="entry name" value="HTH_1"/>
    <property type="match status" value="1"/>
</dbReference>
<keyword evidence="3" id="KW-0238">DNA-binding</keyword>
<dbReference type="SUPFAM" id="SSF53850">
    <property type="entry name" value="Periplasmic binding protein-like II"/>
    <property type="match status" value="1"/>
</dbReference>
<accession>A0A4R6NB84</accession>
<keyword evidence="7" id="KW-1185">Reference proteome</keyword>
<evidence type="ECO:0000256" key="3">
    <source>
        <dbReference type="ARBA" id="ARBA00023125"/>
    </source>
</evidence>
<dbReference type="InterPro" id="IPR058163">
    <property type="entry name" value="LysR-type_TF_proteobact-type"/>
</dbReference>
<protein>
    <submittedName>
        <fullName evidence="6">LysR family transcriptional regulator</fullName>
    </submittedName>
</protein>
<dbReference type="GO" id="GO:0006351">
    <property type="term" value="P:DNA-templated transcription"/>
    <property type="evidence" value="ECO:0007669"/>
    <property type="project" value="TreeGrafter"/>
</dbReference>
<keyword evidence="2" id="KW-0805">Transcription regulation</keyword>
<dbReference type="Proteomes" id="UP000295357">
    <property type="component" value="Unassembled WGS sequence"/>
</dbReference>
<dbReference type="GO" id="GO:0003700">
    <property type="term" value="F:DNA-binding transcription factor activity"/>
    <property type="evidence" value="ECO:0007669"/>
    <property type="project" value="InterPro"/>
</dbReference>
<dbReference type="Pfam" id="PF03466">
    <property type="entry name" value="LysR_substrate"/>
    <property type="match status" value="1"/>
</dbReference>
<dbReference type="InterPro" id="IPR000847">
    <property type="entry name" value="LysR_HTH_N"/>
</dbReference>
<evidence type="ECO:0000313" key="7">
    <source>
        <dbReference type="Proteomes" id="UP000295357"/>
    </source>
</evidence>
<gene>
    <name evidence="6" type="ORF">DFR39_101688</name>
</gene>
<dbReference type="FunFam" id="1.10.10.10:FF:000001">
    <property type="entry name" value="LysR family transcriptional regulator"/>
    <property type="match status" value="1"/>
</dbReference>